<feature type="transmembrane region" description="Helical" evidence="9">
    <location>
        <begin position="248"/>
        <end position="267"/>
    </location>
</feature>
<evidence type="ECO:0000313" key="10">
    <source>
        <dbReference type="EMBL" id="ERP31949.1"/>
    </source>
</evidence>
<dbReference type="InterPro" id="IPR044878">
    <property type="entry name" value="UbiA_sf"/>
</dbReference>
<protein>
    <submittedName>
        <fullName evidence="10">1,4-dihydroxy-2-naphthoate octaprenyltransferase</fullName>
    </submittedName>
</protein>
<feature type="transmembrane region" description="Helical" evidence="9">
    <location>
        <begin position="63"/>
        <end position="80"/>
    </location>
</feature>
<comment type="pathway">
    <text evidence="2">Quinol/quinone metabolism; menaquinone biosynthesis.</text>
</comment>
<dbReference type="PANTHER" id="PTHR13929">
    <property type="entry name" value="1,4-DIHYDROXY-2-NAPHTHOATE OCTAPRENYLTRANSFERASE"/>
    <property type="match status" value="1"/>
</dbReference>
<keyword evidence="8 9" id="KW-0472">Membrane</keyword>
<dbReference type="Gene3D" id="1.10.357.140">
    <property type="entry name" value="UbiA prenyltransferase"/>
    <property type="match status" value="1"/>
</dbReference>
<evidence type="ECO:0000256" key="6">
    <source>
        <dbReference type="ARBA" id="ARBA00022692"/>
    </source>
</evidence>
<evidence type="ECO:0000313" key="11">
    <source>
        <dbReference type="Proteomes" id="UP000017148"/>
    </source>
</evidence>
<feature type="transmembrane region" description="Helical" evidence="9">
    <location>
        <begin position="185"/>
        <end position="205"/>
    </location>
</feature>
<evidence type="ECO:0000256" key="4">
    <source>
        <dbReference type="ARBA" id="ARBA00022475"/>
    </source>
</evidence>
<comment type="subcellular location">
    <subcellularLocation>
        <location evidence="1">Membrane</location>
        <topology evidence="1">Multi-pass membrane protein</topology>
    </subcellularLocation>
</comment>
<dbReference type="GO" id="GO:0004659">
    <property type="term" value="F:prenyltransferase activity"/>
    <property type="evidence" value="ECO:0007669"/>
    <property type="project" value="InterPro"/>
</dbReference>
<proteinExistence type="predicted"/>
<keyword evidence="5 10" id="KW-0808">Transferase</keyword>
<keyword evidence="3" id="KW-0474">Menaquinone biosynthesis</keyword>
<dbReference type="GO" id="GO:0009234">
    <property type="term" value="P:menaquinone biosynthetic process"/>
    <property type="evidence" value="ECO:0007669"/>
    <property type="project" value="UniProtKB-UniPathway"/>
</dbReference>
<evidence type="ECO:0000256" key="1">
    <source>
        <dbReference type="ARBA" id="ARBA00004141"/>
    </source>
</evidence>
<evidence type="ECO:0000256" key="3">
    <source>
        <dbReference type="ARBA" id="ARBA00022428"/>
    </source>
</evidence>
<feature type="transmembrane region" description="Helical" evidence="9">
    <location>
        <begin position="115"/>
        <end position="133"/>
    </location>
</feature>
<dbReference type="CDD" id="cd13962">
    <property type="entry name" value="PT_UbiA_UBIAD1"/>
    <property type="match status" value="1"/>
</dbReference>
<dbReference type="EMBL" id="ASJR01000008">
    <property type="protein sequence ID" value="ERP31949.1"/>
    <property type="molecule type" value="Genomic_DNA"/>
</dbReference>
<dbReference type="AlphaFoldDB" id="U7D607"/>
<feature type="transmembrane region" description="Helical" evidence="9">
    <location>
        <begin position="211"/>
        <end position="228"/>
    </location>
</feature>
<evidence type="ECO:0000256" key="5">
    <source>
        <dbReference type="ARBA" id="ARBA00022679"/>
    </source>
</evidence>
<organism evidence="10 11">
    <name type="scientific">Chitinivibrio alkaliphilus ACht1</name>
    <dbReference type="NCBI Taxonomy" id="1313304"/>
    <lineage>
        <taxon>Bacteria</taxon>
        <taxon>Pseudomonadati</taxon>
        <taxon>Fibrobacterota</taxon>
        <taxon>Chitinivibrionia</taxon>
        <taxon>Chitinivibrionales</taxon>
        <taxon>Chitinivibrionaceae</taxon>
        <taxon>Chitinivibrio</taxon>
    </lineage>
</organism>
<keyword evidence="6 9" id="KW-0812">Transmembrane</keyword>
<gene>
    <name evidence="10" type="ORF">CALK_1168</name>
</gene>
<dbReference type="GO" id="GO:0016020">
    <property type="term" value="C:membrane"/>
    <property type="evidence" value="ECO:0007669"/>
    <property type="project" value="UniProtKB-SubCell"/>
</dbReference>
<evidence type="ECO:0000256" key="2">
    <source>
        <dbReference type="ARBA" id="ARBA00004863"/>
    </source>
</evidence>
<dbReference type="eggNOG" id="COG1575">
    <property type="taxonomic scope" value="Bacteria"/>
</dbReference>
<dbReference type="InterPro" id="IPR000537">
    <property type="entry name" value="UbiA_prenyltransferase"/>
</dbReference>
<dbReference type="GO" id="GO:0042371">
    <property type="term" value="P:vitamin K biosynthetic process"/>
    <property type="evidence" value="ECO:0007669"/>
    <property type="project" value="TreeGrafter"/>
</dbReference>
<keyword evidence="11" id="KW-1185">Reference proteome</keyword>
<dbReference type="Pfam" id="PF01040">
    <property type="entry name" value="UbiA"/>
    <property type="match status" value="1"/>
</dbReference>
<sequence>MPITDEEVYFLPFLIFSMLCLHGGTNLINDYVDYSKGLDGKHHPGASAFIDRKILQKGQVRKVALFLFGIAFLCALPLFYYGGIPVVILGSIGIMGGYFYTAPPVSYKYRALGDIFVFLLMGVGPAAGVLFLFDSFQISSLFSVLPLAFYITAILHGNNIRDARHDSQYGVHTFAQFLGPVKARWVFVMEIFAAYAIVLFLYFYYGNIYIFLPYLTLPLAIRVAMTVLKSSDTDTTLMYIDKDVAKVYTLFSILYCTGILFFTGPFLQ</sequence>
<dbReference type="UniPathway" id="UPA00079"/>
<dbReference type="PIRSF" id="PIRSF005355">
    <property type="entry name" value="UBIAD1"/>
    <property type="match status" value="1"/>
</dbReference>
<dbReference type="PANTHER" id="PTHR13929:SF0">
    <property type="entry name" value="UBIA PRENYLTRANSFERASE DOMAIN-CONTAINING PROTEIN 1"/>
    <property type="match status" value="1"/>
</dbReference>
<keyword evidence="7 9" id="KW-1133">Transmembrane helix</keyword>
<name>U7D607_9BACT</name>
<evidence type="ECO:0000256" key="9">
    <source>
        <dbReference type="SAM" id="Phobius"/>
    </source>
</evidence>
<evidence type="ECO:0000256" key="8">
    <source>
        <dbReference type="ARBA" id="ARBA00023136"/>
    </source>
</evidence>
<accession>U7D607</accession>
<keyword evidence="4" id="KW-1003">Cell membrane</keyword>
<reference evidence="10 11" key="1">
    <citation type="journal article" date="2013" name="Environ. Microbiol.">
        <title>Genome analysis of Chitinivibrio alkaliphilus gen. nov., sp. nov., a novel extremely haloalkaliphilic anaerobic chitinolytic bacterium from the candidate phylum Termite Group 3.</title>
        <authorList>
            <person name="Sorokin D.Y."/>
            <person name="Gumerov V.M."/>
            <person name="Rakitin A.L."/>
            <person name="Beletsky A.V."/>
            <person name="Damste J.S."/>
            <person name="Muyzer G."/>
            <person name="Mardanov A.V."/>
            <person name="Ravin N.V."/>
        </authorList>
    </citation>
    <scope>NUCLEOTIDE SEQUENCE [LARGE SCALE GENOMIC DNA]</scope>
    <source>
        <strain evidence="10 11">ACht1</strain>
    </source>
</reference>
<feature type="transmembrane region" description="Helical" evidence="9">
    <location>
        <begin position="139"/>
        <end position="157"/>
    </location>
</feature>
<comment type="caution">
    <text evidence="10">The sequence shown here is derived from an EMBL/GenBank/DDBJ whole genome shotgun (WGS) entry which is preliminary data.</text>
</comment>
<dbReference type="Proteomes" id="UP000017148">
    <property type="component" value="Unassembled WGS sequence"/>
</dbReference>
<evidence type="ECO:0000256" key="7">
    <source>
        <dbReference type="ARBA" id="ARBA00022989"/>
    </source>
</evidence>
<dbReference type="InterPro" id="IPR026046">
    <property type="entry name" value="UBIAD1"/>
</dbReference>
<dbReference type="STRING" id="1313304.CALK_1168"/>
<dbReference type="OrthoDB" id="9767568at2"/>